<dbReference type="CDD" id="cd00093">
    <property type="entry name" value="HTH_XRE"/>
    <property type="match status" value="1"/>
</dbReference>
<dbReference type="GO" id="GO:0003677">
    <property type="term" value="F:DNA binding"/>
    <property type="evidence" value="ECO:0007669"/>
    <property type="project" value="InterPro"/>
</dbReference>
<dbReference type="PROSITE" id="PS50943">
    <property type="entry name" value="HTH_CROC1"/>
    <property type="match status" value="1"/>
</dbReference>
<feature type="domain" description="HTH cro/C1-type" evidence="1">
    <location>
        <begin position="15"/>
        <end position="73"/>
    </location>
</feature>
<keyword evidence="3" id="KW-1185">Reference proteome</keyword>
<sequence>MIPQAGRLQLDRERLKQHRKRLGLSQEALAEYCFDRRLCVSIASIKRAESGKAVLYRTARHLAEIYEVEVEALSAEAEEAAVVASDIEEMESARVLIQLHAVAADPSALASWVQHFGGSLEEGGTALFGLPRAYRSDAQRGLLCAATLVEQGVARGVYLHAGHFVRYN</sequence>
<dbReference type="Proteomes" id="UP000486760">
    <property type="component" value="Unassembled WGS sequence"/>
</dbReference>
<dbReference type="Gene3D" id="1.10.260.40">
    <property type="entry name" value="lambda repressor-like DNA-binding domains"/>
    <property type="match status" value="1"/>
</dbReference>
<comment type="caution">
    <text evidence="2">The sequence shown here is derived from an EMBL/GenBank/DDBJ whole genome shotgun (WGS) entry which is preliminary data.</text>
</comment>
<gene>
    <name evidence="2" type="ORF">F0A17_05450</name>
</gene>
<dbReference type="InterPro" id="IPR001387">
    <property type="entry name" value="Cro/C1-type_HTH"/>
</dbReference>
<dbReference type="SUPFAM" id="SSF47413">
    <property type="entry name" value="lambda repressor-like DNA-binding domains"/>
    <property type="match status" value="1"/>
</dbReference>
<reference evidence="2 3" key="1">
    <citation type="submission" date="2019-08" db="EMBL/GenBank/DDBJ databases">
        <title>Bioinformatics analysis of the strain L3 and L5.</title>
        <authorList>
            <person name="Li X."/>
        </authorList>
    </citation>
    <scope>NUCLEOTIDE SEQUENCE [LARGE SCALE GENOMIC DNA]</scope>
    <source>
        <strain evidence="2 3">L5</strain>
    </source>
</reference>
<protein>
    <submittedName>
        <fullName evidence="2">Helix-turn-helix transcriptional regulator</fullName>
    </submittedName>
</protein>
<evidence type="ECO:0000313" key="3">
    <source>
        <dbReference type="Proteomes" id="UP000486760"/>
    </source>
</evidence>
<dbReference type="AlphaFoldDB" id="A0A7V7KJB3"/>
<organism evidence="2 3">
    <name type="scientific">Billgrantia pellis</name>
    <dbReference type="NCBI Taxonomy" id="2606936"/>
    <lineage>
        <taxon>Bacteria</taxon>
        <taxon>Pseudomonadati</taxon>
        <taxon>Pseudomonadota</taxon>
        <taxon>Gammaproteobacteria</taxon>
        <taxon>Oceanospirillales</taxon>
        <taxon>Halomonadaceae</taxon>
        <taxon>Billgrantia</taxon>
    </lineage>
</organism>
<dbReference type="SMART" id="SM00530">
    <property type="entry name" value="HTH_XRE"/>
    <property type="match status" value="1"/>
</dbReference>
<evidence type="ECO:0000313" key="2">
    <source>
        <dbReference type="EMBL" id="KAA0013897.1"/>
    </source>
</evidence>
<accession>A0A7V7KJB3</accession>
<proteinExistence type="predicted"/>
<dbReference type="EMBL" id="VTPY01000002">
    <property type="protein sequence ID" value="KAA0013897.1"/>
    <property type="molecule type" value="Genomic_DNA"/>
</dbReference>
<evidence type="ECO:0000259" key="1">
    <source>
        <dbReference type="PROSITE" id="PS50943"/>
    </source>
</evidence>
<name>A0A7V7KJB3_9GAMM</name>
<dbReference type="InterPro" id="IPR010982">
    <property type="entry name" value="Lambda_DNA-bd_dom_sf"/>
</dbReference>